<sequence length="236" mass="27552">MIKPTVLIVDDERQMRTMLKLHLRNKYEWIEASNGREAIDKMKENDVSIVLLDIMMPELDGMEACKKMKEMRPDVPIILLTALNDTSQKVEGLNIGADDYIVKPFEPEELIARMKVQLRHFSHTKEKTTNQQVNFAEWSIDPQARSVKVKGNELKYSPKEFDLLYLLASHPNRVYTREQLLDMIWGMDEIVDIRTVDSHVRYVRDKLKKAGLPYQPIQTIWGVGYKFITEDSNEVK</sequence>
<dbReference type="SMART" id="SM00862">
    <property type="entry name" value="Trans_reg_C"/>
    <property type="match status" value="1"/>
</dbReference>
<keyword evidence="3 9" id="KW-0597">Phosphoprotein</keyword>
<evidence type="ECO:0000256" key="9">
    <source>
        <dbReference type="PROSITE-ProRule" id="PRU00169"/>
    </source>
</evidence>
<gene>
    <name evidence="13" type="ORF">DLJ74_18145</name>
</gene>
<keyword evidence="4" id="KW-0902">Two-component regulatory system</keyword>
<dbReference type="GO" id="GO:0000156">
    <property type="term" value="F:phosphorelay response regulator activity"/>
    <property type="evidence" value="ECO:0007669"/>
    <property type="project" value="TreeGrafter"/>
</dbReference>
<dbReference type="CDD" id="cd17574">
    <property type="entry name" value="REC_OmpR"/>
    <property type="match status" value="1"/>
</dbReference>
<dbReference type="InterPro" id="IPR011006">
    <property type="entry name" value="CheY-like_superfamily"/>
</dbReference>
<dbReference type="Gene3D" id="3.40.50.2300">
    <property type="match status" value="1"/>
</dbReference>
<organism evidence="13 14">
    <name type="scientific">Gracilibacillus dipsosauri</name>
    <dbReference type="NCBI Taxonomy" id="178340"/>
    <lineage>
        <taxon>Bacteria</taxon>
        <taxon>Bacillati</taxon>
        <taxon>Bacillota</taxon>
        <taxon>Bacilli</taxon>
        <taxon>Bacillales</taxon>
        <taxon>Bacillaceae</taxon>
        <taxon>Gracilibacillus</taxon>
    </lineage>
</organism>
<reference evidence="13 14" key="1">
    <citation type="submission" date="2018-05" db="EMBL/GenBank/DDBJ databases">
        <title>Genomic analysis of Gracilibacillus dipsosauri DD1 reveals novel features of a salt-tolerant amylase.</title>
        <authorList>
            <person name="Deutch C.E."/>
            <person name="Yang S."/>
        </authorList>
    </citation>
    <scope>NUCLEOTIDE SEQUENCE [LARGE SCALE GENOMIC DNA]</scope>
    <source>
        <strain evidence="13 14">DD1</strain>
    </source>
</reference>
<evidence type="ECO:0000313" key="13">
    <source>
        <dbReference type="EMBL" id="PWU66795.1"/>
    </source>
</evidence>
<dbReference type="EMBL" id="QGTD01000020">
    <property type="protein sequence ID" value="PWU66795.1"/>
    <property type="molecule type" value="Genomic_DNA"/>
</dbReference>
<feature type="modified residue" description="4-aspartylphosphate" evidence="9">
    <location>
        <position position="53"/>
    </location>
</feature>
<name>A0A317KTM8_9BACI</name>
<evidence type="ECO:0000256" key="6">
    <source>
        <dbReference type="ARBA" id="ARBA00023125"/>
    </source>
</evidence>
<feature type="domain" description="OmpR/PhoB-type" evidence="12">
    <location>
        <begin position="130"/>
        <end position="229"/>
    </location>
</feature>
<dbReference type="InterPro" id="IPR039420">
    <property type="entry name" value="WalR-like"/>
</dbReference>
<feature type="domain" description="Response regulatory" evidence="11">
    <location>
        <begin position="5"/>
        <end position="118"/>
    </location>
</feature>
<dbReference type="GO" id="GO:0005829">
    <property type="term" value="C:cytosol"/>
    <property type="evidence" value="ECO:0007669"/>
    <property type="project" value="TreeGrafter"/>
</dbReference>
<dbReference type="SUPFAM" id="SSF52172">
    <property type="entry name" value="CheY-like"/>
    <property type="match status" value="1"/>
</dbReference>
<dbReference type="GO" id="GO:0000976">
    <property type="term" value="F:transcription cis-regulatory region binding"/>
    <property type="evidence" value="ECO:0007669"/>
    <property type="project" value="TreeGrafter"/>
</dbReference>
<keyword evidence="6 10" id="KW-0238">DNA-binding</keyword>
<dbReference type="Gene3D" id="1.10.10.10">
    <property type="entry name" value="Winged helix-like DNA-binding domain superfamily/Winged helix DNA-binding domain"/>
    <property type="match status" value="1"/>
</dbReference>
<keyword evidence="7" id="KW-0010">Activator</keyword>
<dbReference type="InterPro" id="IPR001867">
    <property type="entry name" value="OmpR/PhoB-type_DNA-bd"/>
</dbReference>
<dbReference type="AlphaFoldDB" id="A0A317KTM8"/>
<dbReference type="SMART" id="SM00448">
    <property type="entry name" value="REC"/>
    <property type="match status" value="1"/>
</dbReference>
<evidence type="ECO:0000256" key="4">
    <source>
        <dbReference type="ARBA" id="ARBA00023012"/>
    </source>
</evidence>
<evidence type="ECO:0000256" key="1">
    <source>
        <dbReference type="ARBA" id="ARBA00004496"/>
    </source>
</evidence>
<protein>
    <submittedName>
        <fullName evidence="13">DNA-binding response regulator</fullName>
    </submittedName>
</protein>
<keyword evidence="5" id="KW-0805">Transcription regulation</keyword>
<dbReference type="PROSITE" id="PS50110">
    <property type="entry name" value="RESPONSE_REGULATORY"/>
    <property type="match status" value="1"/>
</dbReference>
<dbReference type="FunFam" id="3.40.50.2300:FF:000001">
    <property type="entry name" value="DNA-binding response regulator PhoB"/>
    <property type="match status" value="1"/>
</dbReference>
<evidence type="ECO:0000256" key="8">
    <source>
        <dbReference type="ARBA" id="ARBA00023163"/>
    </source>
</evidence>
<keyword evidence="14" id="KW-1185">Reference proteome</keyword>
<evidence type="ECO:0000256" key="2">
    <source>
        <dbReference type="ARBA" id="ARBA00022490"/>
    </source>
</evidence>
<accession>A0A317KTM8</accession>
<dbReference type="OrthoDB" id="9790442at2"/>
<dbReference type="RefSeq" id="WP_109985531.1">
    <property type="nucleotide sequence ID" value="NZ_JAJUIE010000005.1"/>
</dbReference>
<dbReference type="PANTHER" id="PTHR48111">
    <property type="entry name" value="REGULATOR OF RPOS"/>
    <property type="match status" value="1"/>
</dbReference>
<evidence type="ECO:0000256" key="10">
    <source>
        <dbReference type="PROSITE-ProRule" id="PRU01091"/>
    </source>
</evidence>
<evidence type="ECO:0000256" key="5">
    <source>
        <dbReference type="ARBA" id="ARBA00023015"/>
    </source>
</evidence>
<dbReference type="Pfam" id="PF00486">
    <property type="entry name" value="Trans_reg_C"/>
    <property type="match status" value="1"/>
</dbReference>
<keyword evidence="2" id="KW-0963">Cytoplasm</keyword>
<dbReference type="PROSITE" id="PS51755">
    <property type="entry name" value="OMPR_PHOB"/>
    <property type="match status" value="1"/>
</dbReference>
<dbReference type="GO" id="GO:0032993">
    <property type="term" value="C:protein-DNA complex"/>
    <property type="evidence" value="ECO:0007669"/>
    <property type="project" value="TreeGrafter"/>
</dbReference>
<dbReference type="PANTHER" id="PTHR48111:SF44">
    <property type="entry name" value="TRANSCRIPTIONAL REGULATORY PROTEIN RESD"/>
    <property type="match status" value="1"/>
</dbReference>
<dbReference type="Proteomes" id="UP000245624">
    <property type="component" value="Unassembled WGS sequence"/>
</dbReference>
<proteinExistence type="predicted"/>
<evidence type="ECO:0000259" key="12">
    <source>
        <dbReference type="PROSITE" id="PS51755"/>
    </source>
</evidence>
<dbReference type="InterPro" id="IPR001789">
    <property type="entry name" value="Sig_transdc_resp-reg_receiver"/>
</dbReference>
<dbReference type="CDD" id="cd00383">
    <property type="entry name" value="trans_reg_C"/>
    <property type="match status" value="1"/>
</dbReference>
<dbReference type="FunFam" id="1.10.10.10:FF:000018">
    <property type="entry name" value="DNA-binding response regulator ResD"/>
    <property type="match status" value="1"/>
</dbReference>
<dbReference type="Gene3D" id="6.10.250.690">
    <property type="match status" value="1"/>
</dbReference>
<dbReference type="Pfam" id="PF00072">
    <property type="entry name" value="Response_reg"/>
    <property type="match status" value="1"/>
</dbReference>
<dbReference type="GO" id="GO:0006355">
    <property type="term" value="P:regulation of DNA-templated transcription"/>
    <property type="evidence" value="ECO:0007669"/>
    <property type="project" value="InterPro"/>
</dbReference>
<feature type="DNA-binding region" description="OmpR/PhoB-type" evidence="10">
    <location>
        <begin position="130"/>
        <end position="229"/>
    </location>
</feature>
<evidence type="ECO:0000259" key="11">
    <source>
        <dbReference type="PROSITE" id="PS50110"/>
    </source>
</evidence>
<comment type="subcellular location">
    <subcellularLocation>
        <location evidence="1">Cytoplasm</location>
    </subcellularLocation>
</comment>
<evidence type="ECO:0000256" key="7">
    <source>
        <dbReference type="ARBA" id="ARBA00023159"/>
    </source>
</evidence>
<evidence type="ECO:0000313" key="14">
    <source>
        <dbReference type="Proteomes" id="UP000245624"/>
    </source>
</evidence>
<dbReference type="InterPro" id="IPR036388">
    <property type="entry name" value="WH-like_DNA-bd_sf"/>
</dbReference>
<keyword evidence="8" id="KW-0804">Transcription</keyword>
<evidence type="ECO:0000256" key="3">
    <source>
        <dbReference type="ARBA" id="ARBA00022553"/>
    </source>
</evidence>
<comment type="caution">
    <text evidence="13">The sequence shown here is derived from an EMBL/GenBank/DDBJ whole genome shotgun (WGS) entry which is preliminary data.</text>
</comment>